<keyword evidence="2" id="KW-1185">Reference proteome</keyword>
<proteinExistence type="predicted"/>
<evidence type="ECO:0000313" key="2">
    <source>
        <dbReference type="Proteomes" id="UP000828941"/>
    </source>
</evidence>
<dbReference type="Proteomes" id="UP000828941">
    <property type="component" value="Chromosome 12"/>
</dbReference>
<sequence length="238" mass="26304">MQAMAGGSSSRGKRRVRGEGEEQVPTNTVKLGDVIYIKIHHGSWWPAQVVDENSVSESNKPSKGSEGEVLVRIYGSSTYLYADPVKSRHQFEEKLKWSKSSKTEIFMQSLEKDLPSSKKASGSSGSGSKTRANVRKNSKESEKQKDVEGSNSKTQEQDKETSNSPEPDSPLIIGVRLLRPRKDRNQGSPSPSANKKDRGKGKGKGKSHKQDEVEKKRQRSPTDNYDNDPSDQPTETAS</sequence>
<gene>
    <name evidence="1" type="ORF">L6164_030668</name>
</gene>
<dbReference type="EMBL" id="CM039437">
    <property type="protein sequence ID" value="KAI4307489.1"/>
    <property type="molecule type" value="Genomic_DNA"/>
</dbReference>
<protein>
    <submittedName>
        <fullName evidence="1">Uncharacterized protein</fullName>
    </submittedName>
</protein>
<accession>A0ACB9LCL8</accession>
<name>A0ACB9LCL8_BAUVA</name>
<evidence type="ECO:0000313" key="1">
    <source>
        <dbReference type="EMBL" id="KAI4307489.1"/>
    </source>
</evidence>
<comment type="caution">
    <text evidence="1">The sequence shown here is derived from an EMBL/GenBank/DDBJ whole genome shotgun (WGS) entry which is preliminary data.</text>
</comment>
<organism evidence="1 2">
    <name type="scientific">Bauhinia variegata</name>
    <name type="common">Purple orchid tree</name>
    <name type="synonym">Phanera variegata</name>
    <dbReference type="NCBI Taxonomy" id="167791"/>
    <lineage>
        <taxon>Eukaryota</taxon>
        <taxon>Viridiplantae</taxon>
        <taxon>Streptophyta</taxon>
        <taxon>Embryophyta</taxon>
        <taxon>Tracheophyta</taxon>
        <taxon>Spermatophyta</taxon>
        <taxon>Magnoliopsida</taxon>
        <taxon>eudicotyledons</taxon>
        <taxon>Gunneridae</taxon>
        <taxon>Pentapetalae</taxon>
        <taxon>rosids</taxon>
        <taxon>fabids</taxon>
        <taxon>Fabales</taxon>
        <taxon>Fabaceae</taxon>
        <taxon>Cercidoideae</taxon>
        <taxon>Cercideae</taxon>
        <taxon>Bauhiniinae</taxon>
        <taxon>Bauhinia</taxon>
    </lineage>
</organism>
<reference evidence="1 2" key="1">
    <citation type="journal article" date="2022" name="DNA Res.">
        <title>Chromosomal-level genome assembly of the orchid tree Bauhinia variegata (Leguminosae; Cercidoideae) supports the allotetraploid origin hypothesis of Bauhinia.</title>
        <authorList>
            <person name="Zhong Y."/>
            <person name="Chen Y."/>
            <person name="Zheng D."/>
            <person name="Pang J."/>
            <person name="Liu Y."/>
            <person name="Luo S."/>
            <person name="Meng S."/>
            <person name="Qian L."/>
            <person name="Wei D."/>
            <person name="Dai S."/>
            <person name="Zhou R."/>
        </authorList>
    </citation>
    <scope>NUCLEOTIDE SEQUENCE [LARGE SCALE GENOMIC DNA]</scope>
    <source>
        <strain evidence="1">BV-YZ2020</strain>
    </source>
</reference>